<name>A0A1H8YQD4_9PSEU</name>
<feature type="region of interest" description="Disordered" evidence="1">
    <location>
        <begin position="138"/>
        <end position="159"/>
    </location>
</feature>
<dbReference type="STRING" id="394193.SAMN04489732_1293"/>
<organism evidence="2 3">
    <name type="scientific">Amycolatopsis saalfeldensis</name>
    <dbReference type="NCBI Taxonomy" id="394193"/>
    <lineage>
        <taxon>Bacteria</taxon>
        <taxon>Bacillati</taxon>
        <taxon>Actinomycetota</taxon>
        <taxon>Actinomycetes</taxon>
        <taxon>Pseudonocardiales</taxon>
        <taxon>Pseudonocardiaceae</taxon>
        <taxon>Amycolatopsis</taxon>
    </lineage>
</organism>
<protein>
    <recommendedName>
        <fullName evidence="4">XRE family transcriptional regulator</fullName>
    </recommendedName>
</protein>
<dbReference type="GO" id="GO:0003677">
    <property type="term" value="F:DNA binding"/>
    <property type="evidence" value="ECO:0007669"/>
    <property type="project" value="InterPro"/>
</dbReference>
<dbReference type="OrthoDB" id="2679623at2"/>
<dbReference type="RefSeq" id="WP_091628343.1">
    <property type="nucleotide sequence ID" value="NZ_FOEF01000029.1"/>
</dbReference>
<dbReference type="InterPro" id="IPR010982">
    <property type="entry name" value="Lambda_DNA-bd_dom_sf"/>
</dbReference>
<accession>A0A1H8YQD4</accession>
<sequence>MNKPKRTLAAKLNQLYASHPRPDGKEWSNDQVADAIVKSGIVKSFSNSYMWQLRNGVKDNPTMRHLAGLAWYFGVPGDYFFDDDVAAAIDAKIAVASSEPGQPATDPEIRLLAMRAGELSPARRKQALEMLSVVYELDRREQEGSAQTSPEDPQHRTMG</sequence>
<evidence type="ECO:0008006" key="4">
    <source>
        <dbReference type="Google" id="ProtNLM"/>
    </source>
</evidence>
<evidence type="ECO:0000313" key="2">
    <source>
        <dbReference type="EMBL" id="SEP53578.1"/>
    </source>
</evidence>
<gene>
    <name evidence="2" type="ORF">SAMN04489732_1293</name>
</gene>
<proteinExistence type="predicted"/>
<reference evidence="2 3" key="1">
    <citation type="submission" date="2016-10" db="EMBL/GenBank/DDBJ databases">
        <authorList>
            <person name="de Groot N.N."/>
        </authorList>
    </citation>
    <scope>NUCLEOTIDE SEQUENCE [LARGE SCALE GENOMIC DNA]</scope>
    <source>
        <strain evidence="2 3">DSM 44993</strain>
    </source>
</reference>
<evidence type="ECO:0000313" key="3">
    <source>
        <dbReference type="Proteomes" id="UP000198582"/>
    </source>
</evidence>
<keyword evidence="3" id="KW-1185">Reference proteome</keyword>
<dbReference type="Proteomes" id="UP000198582">
    <property type="component" value="Unassembled WGS sequence"/>
</dbReference>
<dbReference type="Gene3D" id="1.10.260.40">
    <property type="entry name" value="lambda repressor-like DNA-binding domains"/>
    <property type="match status" value="1"/>
</dbReference>
<dbReference type="EMBL" id="FOEF01000029">
    <property type="protein sequence ID" value="SEP53578.1"/>
    <property type="molecule type" value="Genomic_DNA"/>
</dbReference>
<dbReference type="AlphaFoldDB" id="A0A1H8YQD4"/>
<evidence type="ECO:0000256" key="1">
    <source>
        <dbReference type="SAM" id="MobiDB-lite"/>
    </source>
</evidence>